<dbReference type="OrthoDB" id="9811314at2"/>
<dbReference type="Pfam" id="PF05193">
    <property type="entry name" value="Peptidase_M16_C"/>
    <property type="match status" value="1"/>
</dbReference>
<sequence>MKKQLTYIAAAFFFTGMVSAQKIDLNAMPKPGPTPAINIAKPKTFQLSNGLTVMVVENNKLPRVSASLSMDRPPYNEGAVTGVSEIMAEQFENGTTNISKDDFNKKVDYLGANLNFSSGGASANSLSKYFPEVLGLMADAIINPKFSAEEIQNSKERAIEGLKSEEKNASSIAERVSNALMYGKNTSRGEFETVESINKIQLADVQNTYKKYYAPDNAYLVIVGDVKFDQVKPLIEKAFNGWKKANTPIAQLEPASNVAKTEINVVDVPSAVQSVVSLNNLNTLKMKDASYFPATIANYILGGGGEARLFMNLREKNGFTYGAYSSMVASKYSPQFSASASVRNEVTDKAVKEFMNELNAISTVKPEELANAKAKLKGAFIMSLEQPATIARFALNQKVQDLPADFYTNYLKSIDKVTAADVANAVKTTILPNQSRIFIAGKASDISEGLEKLGYPVKYFDKDANPVAKPTVQKVDASVTVASIADKYINAIGGKANLAKITSYTTNASMSMQGQNIDFKIVKAQGGKELTTVTAMRQVVQKQVFDGKTGYSMQMGQKIDITPEEIAEKQKNPELFEELGFAKSADYKLGGIEKIGGEDSYAIKGGDTTYYYSVATGLKTGETKKVKAKGQEVTIPTTFSNYKDVEGVKMPYTISVSQMGMDMTMNVKSYEINKATDADFK</sequence>
<feature type="chain" id="PRO_5023046427" evidence="1">
    <location>
        <begin position="21"/>
        <end position="681"/>
    </location>
</feature>
<dbReference type="Proteomes" id="UP000323884">
    <property type="component" value="Unassembled WGS sequence"/>
</dbReference>
<reference evidence="4 5" key="1">
    <citation type="submission" date="2019-08" db="EMBL/GenBank/DDBJ databases">
        <title>Draft genome sequence of Chryseobacterium sp. Gsoil 183.</title>
        <authorList>
            <person name="Im W.-T."/>
        </authorList>
    </citation>
    <scope>NUCLEOTIDE SEQUENCE [LARGE SCALE GENOMIC DNA]</scope>
    <source>
        <strain evidence="4 5">Gsoil 183</strain>
    </source>
</reference>
<feature type="domain" description="Peptidase M16 N-terminal" evidence="2">
    <location>
        <begin position="78"/>
        <end position="184"/>
    </location>
</feature>
<dbReference type="InterPro" id="IPR050361">
    <property type="entry name" value="MPP/UQCRC_Complex"/>
</dbReference>
<feature type="domain" description="Peptidase M16 C-terminal" evidence="3">
    <location>
        <begin position="199"/>
        <end position="376"/>
    </location>
</feature>
<evidence type="ECO:0000256" key="1">
    <source>
        <dbReference type="SAM" id="SignalP"/>
    </source>
</evidence>
<proteinExistence type="predicted"/>
<comment type="caution">
    <text evidence="4">The sequence shown here is derived from an EMBL/GenBank/DDBJ whole genome shotgun (WGS) entry which is preliminary data.</text>
</comment>
<dbReference type="SUPFAM" id="SSF63411">
    <property type="entry name" value="LuxS/MPP-like metallohydrolase"/>
    <property type="match status" value="2"/>
</dbReference>
<dbReference type="PANTHER" id="PTHR11851:SF224">
    <property type="entry name" value="PROCESSING PROTEASE"/>
    <property type="match status" value="1"/>
</dbReference>
<keyword evidence="1" id="KW-0732">Signal</keyword>
<dbReference type="InterPro" id="IPR011765">
    <property type="entry name" value="Pept_M16_N"/>
</dbReference>
<dbReference type="GO" id="GO:0046872">
    <property type="term" value="F:metal ion binding"/>
    <property type="evidence" value="ECO:0007669"/>
    <property type="project" value="InterPro"/>
</dbReference>
<evidence type="ECO:0000259" key="3">
    <source>
        <dbReference type="Pfam" id="PF05193"/>
    </source>
</evidence>
<dbReference type="EMBL" id="VTRU01000004">
    <property type="protein sequence ID" value="TZF94138.1"/>
    <property type="molecule type" value="Genomic_DNA"/>
</dbReference>
<dbReference type="PANTHER" id="PTHR11851">
    <property type="entry name" value="METALLOPROTEASE"/>
    <property type="match status" value="1"/>
</dbReference>
<keyword evidence="5" id="KW-1185">Reference proteome</keyword>
<dbReference type="InterPro" id="IPR007863">
    <property type="entry name" value="Peptidase_M16_C"/>
</dbReference>
<evidence type="ECO:0000313" key="5">
    <source>
        <dbReference type="Proteomes" id="UP000323884"/>
    </source>
</evidence>
<protein>
    <submittedName>
        <fullName evidence="4">Insulinase family protein</fullName>
    </submittedName>
</protein>
<organism evidence="4 5">
    <name type="scientific">Chryseobacterium panacisoli</name>
    <dbReference type="NCBI Taxonomy" id="1807141"/>
    <lineage>
        <taxon>Bacteria</taxon>
        <taxon>Pseudomonadati</taxon>
        <taxon>Bacteroidota</taxon>
        <taxon>Flavobacteriia</taxon>
        <taxon>Flavobacteriales</taxon>
        <taxon>Weeksellaceae</taxon>
        <taxon>Chryseobacterium group</taxon>
        <taxon>Chryseobacterium</taxon>
    </lineage>
</organism>
<evidence type="ECO:0000313" key="4">
    <source>
        <dbReference type="EMBL" id="TZF94138.1"/>
    </source>
</evidence>
<evidence type="ECO:0000259" key="2">
    <source>
        <dbReference type="Pfam" id="PF00675"/>
    </source>
</evidence>
<feature type="signal peptide" evidence="1">
    <location>
        <begin position="1"/>
        <end position="20"/>
    </location>
</feature>
<gene>
    <name evidence="4" type="ORF">FW781_16045</name>
</gene>
<accession>A0A5D8ZGY3</accession>
<dbReference type="Pfam" id="PF00675">
    <property type="entry name" value="Peptidase_M16"/>
    <property type="match status" value="1"/>
</dbReference>
<dbReference type="RefSeq" id="WP_149388363.1">
    <property type="nucleotide sequence ID" value="NZ_VTRU01000004.1"/>
</dbReference>
<dbReference type="InterPro" id="IPR011249">
    <property type="entry name" value="Metalloenz_LuxS/M16"/>
</dbReference>
<dbReference type="AlphaFoldDB" id="A0A5D8ZGY3"/>
<dbReference type="Gene3D" id="3.30.830.10">
    <property type="entry name" value="Metalloenzyme, LuxS/M16 peptidase-like"/>
    <property type="match status" value="2"/>
</dbReference>
<name>A0A5D8ZGY3_9FLAO</name>